<reference evidence="2 3" key="1">
    <citation type="submission" date="2019-09" db="EMBL/GenBank/DDBJ databases">
        <title>A chromosome-level genome assembly of the Chinese tupelo Nyssa sinensis.</title>
        <authorList>
            <person name="Yang X."/>
            <person name="Kang M."/>
            <person name="Yang Y."/>
            <person name="Xiong H."/>
            <person name="Wang M."/>
            <person name="Zhang Z."/>
            <person name="Wang Z."/>
            <person name="Wu H."/>
            <person name="Ma T."/>
            <person name="Liu J."/>
            <person name="Xi Z."/>
        </authorList>
    </citation>
    <scope>NUCLEOTIDE SEQUENCE [LARGE SCALE GENOMIC DNA]</scope>
    <source>
        <strain evidence="2">J267</strain>
        <tissue evidence="2">Leaf</tissue>
    </source>
</reference>
<keyword evidence="3" id="KW-1185">Reference proteome</keyword>
<dbReference type="EMBL" id="CM018046">
    <property type="protein sequence ID" value="KAA8526222.1"/>
    <property type="molecule type" value="Genomic_DNA"/>
</dbReference>
<accession>A0A5J5A8L7</accession>
<sequence length="1179" mass="130758">MAVEFEGFSIREYASKRRTVDVVKSWPFGGDSNEINKEDVEAVLPPITVKKFRWWSNELQLVLSNCVDEGKSKIPEESSEVVGSESGFVSDSVEAGKSEVVLGLDNDKLDLICPVCRVFTAATLNSVNAHVNSCLAHASRDERRQMRTRIKSRMPKKRSIVEIFAVAPQVERFDVDDDEDSSQADELQYDKVSTSTDVGLNNKRKKKKKKTKLKEEAAVIISKLKKQNKKIKFKKKAKKNEANNVDLSVRSIVKKEKPHKLKLQSTVNFTGKQSGSPYSKGLASEILNAVSVHKKKPRLKCSAAQKKNKIGQPSKLIAKHKKSVFPVRGILKNHTKVISGQNSTICNLQGASQANQCVQPSDRHVRFSGKDDILGPRRKPFSSAEGCKLQNICNSHSRAIAASLIKEHAVKRGKDIATVDLNRSDEDISIGKENETEVQPITEKQLSDIHPRVDTSNFLRPDTSCKEHFSEKSVTVNQVALHSEKLHSFEQGHRAALHDPSYVFNPRFLSMQKEGYSSNVNTQVGGRASNTSLKVIDHFGDTAGVATLTSMEYMKEFPQPSSSFYALNGNANGRLPFPLQTTRGNYNGHASQYQPVCHMSPKELMGSIGSFPDWKQRAVTCEEKCTDEDFFGLPLNSQGELIQWNSSGKGGIEQLMRASTTGSSRSLAKDINVLPNSTRNYYSDGRVAPKDQLKFLPVQSCVKENHNLPISSRLHITDLQCTGRTDVQWLDSVREANHSFHPVESDLDLMNVSHNGRKQYNQVQNKNGNGKIHLQGNPDHASLPTMRLMGKEFTVVRSSKDLQGIEDEKVWKDKQIIAEHRPAATATATENSVVKRQFLQDLIVHPVSDRVKETAACSSEIQINQASNSVLQMKPPDFRFSHPYVNYQTDIVYQNASRTINRNPNSRSHPFSPPAVPPAFFNRSHILQEPLICGYESQKVNSQIPMQASTIHNTYQNFGDYVQPPWLQSSSKSLPPWLLNATQQKEMLIGSSQLYSDVGGGHHPCTISGSNFRTVPSLHSTAEVSYLCSPLSSHSLLQNSFGPAALAHPPLMPIPPGCIPNASIYKSYGQRMKGKGKMKLRVCAKDPDHGKKTKKRPAAKSDNSSKRSKIPNLEIQEGCSAVTALTASGNFGGGMQFRKGALELDSNRDKASCVGFKECFLIPRYKANHAGLHGLSNSM</sequence>
<name>A0A5J5A8L7_9ASTE</name>
<organism evidence="2 3">
    <name type="scientific">Nyssa sinensis</name>
    <dbReference type="NCBI Taxonomy" id="561372"/>
    <lineage>
        <taxon>Eukaryota</taxon>
        <taxon>Viridiplantae</taxon>
        <taxon>Streptophyta</taxon>
        <taxon>Embryophyta</taxon>
        <taxon>Tracheophyta</taxon>
        <taxon>Spermatophyta</taxon>
        <taxon>Magnoliopsida</taxon>
        <taxon>eudicotyledons</taxon>
        <taxon>Gunneridae</taxon>
        <taxon>Pentapetalae</taxon>
        <taxon>asterids</taxon>
        <taxon>Cornales</taxon>
        <taxon>Nyssaceae</taxon>
        <taxon>Nyssa</taxon>
    </lineage>
</organism>
<dbReference type="PANTHER" id="PTHR36892:SF1">
    <property type="entry name" value="OS05G0518200 PROTEIN"/>
    <property type="match status" value="1"/>
</dbReference>
<evidence type="ECO:0000313" key="3">
    <source>
        <dbReference type="Proteomes" id="UP000325577"/>
    </source>
</evidence>
<evidence type="ECO:0000256" key="1">
    <source>
        <dbReference type="SAM" id="MobiDB-lite"/>
    </source>
</evidence>
<protein>
    <recommendedName>
        <fullName evidence="4">UBZ4-type domain-containing protein</fullName>
    </recommendedName>
</protein>
<evidence type="ECO:0000313" key="2">
    <source>
        <dbReference type="EMBL" id="KAA8526222.1"/>
    </source>
</evidence>
<proteinExistence type="predicted"/>
<gene>
    <name evidence="2" type="ORF">F0562_008039</name>
</gene>
<feature type="region of interest" description="Disordered" evidence="1">
    <location>
        <begin position="1084"/>
        <end position="1110"/>
    </location>
</feature>
<dbReference type="OrthoDB" id="678085at2759"/>
<dbReference type="Proteomes" id="UP000325577">
    <property type="component" value="Linkage Group LG3"/>
</dbReference>
<dbReference type="AlphaFoldDB" id="A0A5J5A8L7"/>
<dbReference type="PANTHER" id="PTHR36892">
    <property type="entry name" value="OS01G0201800 PROTEIN"/>
    <property type="match status" value="1"/>
</dbReference>
<evidence type="ECO:0008006" key="4">
    <source>
        <dbReference type="Google" id="ProtNLM"/>
    </source>
</evidence>